<protein>
    <submittedName>
        <fullName evidence="1">Uncharacterized protein</fullName>
    </submittedName>
</protein>
<dbReference type="EMBL" id="CH408031">
    <property type="protein sequence ID" value="EAQ89487.1"/>
    <property type="molecule type" value="Genomic_DNA"/>
</dbReference>
<keyword evidence="2" id="KW-1185">Reference proteome</keyword>
<gene>
    <name evidence="1" type="ORF">CHGG_06106</name>
</gene>
<accession>Q2H5F9</accession>
<dbReference type="OrthoDB" id="5170782at2759"/>
<dbReference type="GeneID" id="4390701"/>
<dbReference type="RefSeq" id="XP_001222201.1">
    <property type="nucleotide sequence ID" value="XM_001222200.1"/>
</dbReference>
<dbReference type="Proteomes" id="UP000001056">
    <property type="component" value="Unassembled WGS sequence"/>
</dbReference>
<dbReference type="InParanoid" id="Q2H5F9"/>
<proteinExistence type="predicted"/>
<dbReference type="VEuPathDB" id="FungiDB:CHGG_06106"/>
<evidence type="ECO:0000313" key="1">
    <source>
        <dbReference type="EMBL" id="EAQ89487.1"/>
    </source>
</evidence>
<dbReference type="HOGENOM" id="CLU_196968_0_0_1"/>
<name>Q2H5F9_CHAGB</name>
<sequence>MGNSYQRKPNTKYKLPIQWTDEIRHKHCGAVDIGRDGKPNKAHRCKACLAVKARESKLRNGPDDIKLGREEKMELKFGDVQQKKEK</sequence>
<evidence type="ECO:0000313" key="2">
    <source>
        <dbReference type="Proteomes" id="UP000001056"/>
    </source>
</evidence>
<reference evidence="2" key="1">
    <citation type="journal article" date="2015" name="Genome Announc.">
        <title>Draft genome sequence of the cellulolytic fungus Chaetomium globosum.</title>
        <authorList>
            <person name="Cuomo C.A."/>
            <person name="Untereiner W.A."/>
            <person name="Ma L.-J."/>
            <person name="Grabherr M."/>
            <person name="Birren B.W."/>
        </authorList>
    </citation>
    <scope>NUCLEOTIDE SEQUENCE [LARGE SCALE GENOMIC DNA]</scope>
    <source>
        <strain evidence="2">ATCC 6205 / CBS 148.51 / DSM 1962 / NBRC 6347 / NRRL 1970</strain>
    </source>
</reference>
<organism evidence="1 2">
    <name type="scientific">Chaetomium globosum (strain ATCC 6205 / CBS 148.51 / DSM 1962 / NBRC 6347 / NRRL 1970)</name>
    <name type="common">Soil fungus</name>
    <dbReference type="NCBI Taxonomy" id="306901"/>
    <lineage>
        <taxon>Eukaryota</taxon>
        <taxon>Fungi</taxon>
        <taxon>Dikarya</taxon>
        <taxon>Ascomycota</taxon>
        <taxon>Pezizomycotina</taxon>
        <taxon>Sordariomycetes</taxon>
        <taxon>Sordariomycetidae</taxon>
        <taxon>Sordariales</taxon>
        <taxon>Chaetomiaceae</taxon>
        <taxon>Chaetomium</taxon>
    </lineage>
</organism>
<dbReference type="AlphaFoldDB" id="Q2H5F9"/>
<dbReference type="eggNOG" id="ENOG502RR30">
    <property type="taxonomic scope" value="Eukaryota"/>
</dbReference>